<sequence>MPDPARVVSRLFVAGQEEYGARQSRASLVIDRVLALSEVEVCQALDDVYNRFIGRHQNLTQDLELHAHRVANRVQPGVVLSEERWRLIGALFSHEFSIESAALTNPSMVEHPDQSDLESGSCRFLMSVRCIGEGHRSSIGFRTGIVDADGEVEVDTPGEHPAIGIHWEPLLQQSNFKGLLEEMDDLGENARFVMSQLGDSFTLTELNSVLFRFLDDRDSFRNADTTVHHFRMIAERNYSVSFSAERDVSERVLWPVSYAEWRGMEDARFVKFQNNDGSTRYLASYTAFDGTDVSQQLLETQDFIAFETHPIAGKAARGKGMAFFPRQVGGMYAAMSRADNESNWVTFSEHLDYWNASLSVQIPLRPWELIQVGNCGSPIETEAGWLLLTHAVGPMRTYCIGASLLDIEDPARVIGVLKEPLLTPMEDERNGYVPNVVYSCGSMKVGPNVVIPYGISDHAIGIAVADVNGLLERLTE</sequence>
<evidence type="ECO:0000313" key="3">
    <source>
        <dbReference type="EMBL" id="CAB4619819.1"/>
    </source>
</evidence>
<dbReference type="CDD" id="cd18613">
    <property type="entry name" value="GH130"/>
    <property type="match status" value="1"/>
</dbReference>
<dbReference type="Gene3D" id="2.115.10.20">
    <property type="entry name" value="Glycosyl hydrolase domain, family 43"/>
    <property type="match status" value="1"/>
</dbReference>
<name>A0A6J6I7D4_9ZZZZ</name>
<proteinExistence type="predicted"/>
<protein>
    <submittedName>
        <fullName evidence="3">Unannotated protein</fullName>
    </submittedName>
</protein>
<dbReference type="PANTHER" id="PTHR34106">
    <property type="entry name" value="GLYCOSIDASE"/>
    <property type="match status" value="1"/>
</dbReference>
<dbReference type="GO" id="GO:0016757">
    <property type="term" value="F:glycosyltransferase activity"/>
    <property type="evidence" value="ECO:0007669"/>
    <property type="project" value="UniProtKB-KW"/>
</dbReference>
<evidence type="ECO:0000256" key="2">
    <source>
        <dbReference type="ARBA" id="ARBA00022679"/>
    </source>
</evidence>
<reference evidence="3" key="1">
    <citation type="submission" date="2020-05" db="EMBL/GenBank/DDBJ databases">
        <authorList>
            <person name="Chiriac C."/>
            <person name="Salcher M."/>
            <person name="Ghai R."/>
            <person name="Kavagutti S V."/>
        </authorList>
    </citation>
    <scope>NUCLEOTIDE SEQUENCE</scope>
</reference>
<dbReference type="SUPFAM" id="SSF75005">
    <property type="entry name" value="Arabinanase/levansucrase/invertase"/>
    <property type="match status" value="1"/>
</dbReference>
<evidence type="ECO:0000256" key="1">
    <source>
        <dbReference type="ARBA" id="ARBA00022676"/>
    </source>
</evidence>
<gene>
    <name evidence="3" type="ORF">UFOPK1874_00961</name>
</gene>
<dbReference type="AlphaFoldDB" id="A0A6J6I7D4"/>
<keyword evidence="1" id="KW-0328">Glycosyltransferase</keyword>
<dbReference type="PANTHER" id="PTHR34106:SF4">
    <property type="entry name" value="BLL5143 PROTEIN"/>
    <property type="match status" value="1"/>
</dbReference>
<organism evidence="3">
    <name type="scientific">freshwater metagenome</name>
    <dbReference type="NCBI Taxonomy" id="449393"/>
    <lineage>
        <taxon>unclassified sequences</taxon>
        <taxon>metagenomes</taxon>
        <taxon>ecological metagenomes</taxon>
    </lineage>
</organism>
<dbReference type="InterPro" id="IPR023296">
    <property type="entry name" value="Glyco_hydro_beta-prop_sf"/>
</dbReference>
<dbReference type="EMBL" id="CAEZUX010000121">
    <property type="protein sequence ID" value="CAB4619819.1"/>
    <property type="molecule type" value="Genomic_DNA"/>
</dbReference>
<dbReference type="InterPro" id="IPR007184">
    <property type="entry name" value="Mannoside_phosphorylase"/>
</dbReference>
<dbReference type="Pfam" id="PF04041">
    <property type="entry name" value="Glyco_hydro_130"/>
    <property type="match status" value="1"/>
</dbReference>
<keyword evidence="2" id="KW-0808">Transferase</keyword>
<accession>A0A6J6I7D4</accession>